<dbReference type="PANTHER" id="PTHR33393:SF13">
    <property type="entry name" value="PGA BIOSYNTHESIS PROTEIN CAPA"/>
    <property type="match status" value="1"/>
</dbReference>
<organism evidence="3 4">
    <name type="scientific">Odoribacter splanchnicus</name>
    <dbReference type="NCBI Taxonomy" id="28118"/>
    <lineage>
        <taxon>Bacteria</taxon>
        <taxon>Pseudomonadati</taxon>
        <taxon>Bacteroidota</taxon>
        <taxon>Bacteroidia</taxon>
        <taxon>Bacteroidales</taxon>
        <taxon>Odoribacteraceae</taxon>
        <taxon>Odoribacter</taxon>
    </lineage>
</organism>
<dbReference type="AlphaFoldDB" id="A0A413IEC3"/>
<dbReference type="RefSeq" id="WP_118103260.1">
    <property type="nucleotide sequence ID" value="NZ_QSCO01000005.1"/>
</dbReference>
<protein>
    <submittedName>
        <fullName evidence="3">CapA family protein</fullName>
    </submittedName>
</protein>
<reference evidence="3 4" key="1">
    <citation type="submission" date="2018-08" db="EMBL/GenBank/DDBJ databases">
        <title>A genome reference for cultivated species of the human gut microbiota.</title>
        <authorList>
            <person name="Zou Y."/>
            <person name="Xue W."/>
            <person name="Luo G."/>
        </authorList>
    </citation>
    <scope>NUCLEOTIDE SEQUENCE [LARGE SCALE GENOMIC DNA]</scope>
    <source>
        <strain evidence="3 4">OF03-11</strain>
    </source>
</reference>
<dbReference type="InterPro" id="IPR019079">
    <property type="entry name" value="Capsule_synth_CapA"/>
</dbReference>
<dbReference type="InterPro" id="IPR052169">
    <property type="entry name" value="CW_Biosynth-Accessory"/>
</dbReference>
<dbReference type="SMART" id="SM00854">
    <property type="entry name" value="PGA_cap"/>
    <property type="match status" value="1"/>
</dbReference>
<dbReference type="EMBL" id="QSCO01000005">
    <property type="protein sequence ID" value="RGY08349.1"/>
    <property type="molecule type" value="Genomic_DNA"/>
</dbReference>
<comment type="caution">
    <text evidence="3">The sequence shown here is derived from an EMBL/GenBank/DDBJ whole genome shotgun (WGS) entry which is preliminary data.</text>
</comment>
<feature type="domain" description="Capsule synthesis protein CapA" evidence="2">
    <location>
        <begin position="1"/>
        <end position="228"/>
    </location>
</feature>
<evidence type="ECO:0000256" key="1">
    <source>
        <dbReference type="ARBA" id="ARBA00005662"/>
    </source>
</evidence>
<gene>
    <name evidence="3" type="ORF">DXA53_04730</name>
</gene>
<accession>A0A413IEC3</accession>
<evidence type="ECO:0000313" key="4">
    <source>
        <dbReference type="Proteomes" id="UP000284434"/>
    </source>
</evidence>
<evidence type="ECO:0000313" key="3">
    <source>
        <dbReference type="EMBL" id="RGY08349.1"/>
    </source>
</evidence>
<evidence type="ECO:0000259" key="2">
    <source>
        <dbReference type="SMART" id="SM00854"/>
    </source>
</evidence>
<dbReference type="Pfam" id="PF09587">
    <property type="entry name" value="PGA_cap"/>
    <property type="match status" value="1"/>
</dbReference>
<name>A0A413IEC3_9BACT</name>
<proteinExistence type="inferred from homology"/>
<comment type="similarity">
    <text evidence="1">Belongs to the CapA family.</text>
</comment>
<dbReference type="SUPFAM" id="SSF56300">
    <property type="entry name" value="Metallo-dependent phosphatases"/>
    <property type="match status" value="1"/>
</dbReference>
<dbReference type="Proteomes" id="UP000284434">
    <property type="component" value="Unassembled WGS sequence"/>
</dbReference>
<dbReference type="Gene3D" id="3.60.21.10">
    <property type="match status" value="1"/>
</dbReference>
<dbReference type="InterPro" id="IPR029052">
    <property type="entry name" value="Metallo-depent_PP-like"/>
</dbReference>
<sequence length="345" mass="40392">MIFCGDFVYPFTDANSLIFQLGWDFISTPKILNFESTLDYLNGSRGLLKTGLFSTKCSLDIMNFLNVKCAALANNHVTDFDFDVPSFISAFEANGIEIVGFGNTIKDAAGYFKYEDERLVVLNFGWETIKCEPADLTGRGVNPYQYSYVENKVRDVRALFPDYKIVLFLHWNYEFENLPLPADRMFAHHLIDMGVDGIFGHHPHIINPLEIYNRKPIFYSLGNFYFPQMMYGDVEISFRENALFGISVDYHGDVERCKIYLHRQQADGGVVELLKCYDIQTWYETSYNIPLNGMDDKEYLHFYKHHHFHKKKLLPIYTDYRKSVLNRGFDKYVLFRQKFIDLIKR</sequence>
<dbReference type="PANTHER" id="PTHR33393">
    <property type="entry name" value="POLYGLUTAMINE SYNTHESIS ACCESSORY PROTEIN RV0574C-RELATED"/>
    <property type="match status" value="1"/>
</dbReference>